<dbReference type="GO" id="GO:0000976">
    <property type="term" value="F:transcription cis-regulatory region binding"/>
    <property type="evidence" value="ECO:0007669"/>
    <property type="project" value="TreeGrafter"/>
</dbReference>
<evidence type="ECO:0000259" key="2">
    <source>
        <dbReference type="PROSITE" id="PS01124"/>
    </source>
</evidence>
<dbReference type="InterPro" id="IPR032687">
    <property type="entry name" value="AraC-type_N"/>
</dbReference>
<feature type="domain" description="HTH araC/xylS-type" evidence="2">
    <location>
        <begin position="242"/>
        <end position="335"/>
    </location>
</feature>
<evidence type="ECO:0000313" key="3">
    <source>
        <dbReference type="EMBL" id="NPT55301.1"/>
    </source>
</evidence>
<dbReference type="Gene3D" id="1.10.10.60">
    <property type="entry name" value="Homeodomain-like"/>
    <property type="match status" value="1"/>
</dbReference>
<protein>
    <submittedName>
        <fullName evidence="3">Helix-turn-helix domain-containing protein</fullName>
    </submittedName>
</protein>
<evidence type="ECO:0000313" key="4">
    <source>
        <dbReference type="Proteomes" id="UP000655523"/>
    </source>
</evidence>
<dbReference type="Pfam" id="PF12625">
    <property type="entry name" value="Arabinose_bd"/>
    <property type="match status" value="1"/>
</dbReference>
<gene>
    <name evidence="3" type="ORF">GNZ13_11995</name>
</gene>
<dbReference type="PROSITE" id="PS01124">
    <property type="entry name" value="HTH_ARAC_FAMILY_2"/>
    <property type="match status" value="1"/>
</dbReference>
<dbReference type="PANTHER" id="PTHR47894:SF4">
    <property type="entry name" value="HTH-TYPE TRANSCRIPTIONAL REGULATOR GADX"/>
    <property type="match status" value="1"/>
</dbReference>
<dbReference type="Pfam" id="PF12833">
    <property type="entry name" value="HTH_18"/>
    <property type="match status" value="1"/>
</dbReference>
<dbReference type="SMART" id="SM00342">
    <property type="entry name" value="HTH_ARAC"/>
    <property type="match status" value="1"/>
</dbReference>
<proteinExistence type="predicted"/>
<organism evidence="3 4">
    <name type="scientific">Paraburkholderia elongata</name>
    <dbReference type="NCBI Taxonomy" id="2675747"/>
    <lineage>
        <taxon>Bacteria</taxon>
        <taxon>Pseudomonadati</taxon>
        <taxon>Pseudomonadota</taxon>
        <taxon>Betaproteobacteria</taxon>
        <taxon>Burkholderiales</taxon>
        <taxon>Burkholderiaceae</taxon>
        <taxon>Paraburkholderia</taxon>
    </lineage>
</organism>
<comment type="caution">
    <text evidence="3">The sequence shown here is derived from an EMBL/GenBank/DDBJ whole genome shotgun (WGS) entry which is preliminary data.</text>
</comment>
<dbReference type="Proteomes" id="UP000655523">
    <property type="component" value="Unassembled WGS sequence"/>
</dbReference>
<accession>A0A972NKP6</accession>
<name>A0A972NKP6_9BURK</name>
<dbReference type="PANTHER" id="PTHR47894">
    <property type="entry name" value="HTH-TYPE TRANSCRIPTIONAL REGULATOR GADX"/>
    <property type="match status" value="1"/>
</dbReference>
<dbReference type="AlphaFoldDB" id="A0A972NKP6"/>
<keyword evidence="1" id="KW-0238">DNA-binding</keyword>
<dbReference type="RefSeq" id="WP_172164006.1">
    <property type="nucleotide sequence ID" value="NZ_WOEZ01000055.1"/>
</dbReference>
<keyword evidence="4" id="KW-1185">Reference proteome</keyword>
<sequence length="335" mass="37419">MKKVTLNGSFPMIRGAVMGPVVRALDASGANCDALLETFGMSRKLLSNPYEMLPLTRYVAAFERAAEVLGEPSLGLRLGSESQVTELGPAGLVFLSSPTLNAAMRKFTLALASWQNATTCEVLRDGEWPVWTYQIANPQIWPRRQDAEYSLSTMCHMIRMVRGAAWNPVEVHFEHAAPADLKPYARNFRAPVRFQQPFNGVILRPLDLDASLKSADTQMARMMERHATDLIARDAVPHSIVEQVRDLVTRRLAHEKLIVADIAKDLGLSHRSLQRHLAEAGTSVRQILREERQRSVEGLLERDGLTNAAIARAVGYADATVLWRATRNWKNNKRS</sequence>
<dbReference type="GO" id="GO:0005829">
    <property type="term" value="C:cytosol"/>
    <property type="evidence" value="ECO:0007669"/>
    <property type="project" value="TreeGrafter"/>
</dbReference>
<evidence type="ECO:0000256" key="1">
    <source>
        <dbReference type="ARBA" id="ARBA00023125"/>
    </source>
</evidence>
<dbReference type="GO" id="GO:0003700">
    <property type="term" value="F:DNA-binding transcription factor activity"/>
    <property type="evidence" value="ECO:0007669"/>
    <property type="project" value="InterPro"/>
</dbReference>
<dbReference type="InterPro" id="IPR018060">
    <property type="entry name" value="HTH_AraC"/>
</dbReference>
<dbReference type="EMBL" id="WOEZ01000055">
    <property type="protein sequence ID" value="NPT55301.1"/>
    <property type="molecule type" value="Genomic_DNA"/>
</dbReference>
<reference evidence="3 4" key="1">
    <citation type="submission" date="2019-11" db="EMBL/GenBank/DDBJ databases">
        <title>Metabolism of dissolved organic matter in forest soils.</title>
        <authorList>
            <person name="Cyle K.T."/>
            <person name="Wilhelm R.C."/>
            <person name="Martinez C.E."/>
        </authorList>
    </citation>
    <scope>NUCLEOTIDE SEQUENCE [LARGE SCALE GENOMIC DNA]</scope>
    <source>
        <strain evidence="3 4">5N</strain>
    </source>
</reference>